<dbReference type="EMBL" id="CAJOBC010000539">
    <property type="protein sequence ID" value="CAF3598591.1"/>
    <property type="molecule type" value="Genomic_DNA"/>
</dbReference>
<proteinExistence type="inferred from homology"/>
<gene>
    <name evidence="5" type="ORF">GPM918_LOCUS4123</name>
    <name evidence="6" type="ORF">OVA965_LOCUS14125</name>
    <name evidence="7" type="ORF">SRO942_LOCUS4123</name>
    <name evidence="8" type="ORF">TMI583_LOCUS14129</name>
</gene>
<comment type="caution">
    <text evidence="5">The sequence shown here is derived from an EMBL/GenBank/DDBJ whole genome shotgun (WGS) entry which is preliminary data.</text>
</comment>
<dbReference type="Proteomes" id="UP000677228">
    <property type="component" value="Unassembled WGS sequence"/>
</dbReference>
<evidence type="ECO:0000256" key="4">
    <source>
        <dbReference type="SAM" id="MobiDB-lite"/>
    </source>
</evidence>
<evidence type="ECO:0000313" key="7">
    <source>
        <dbReference type="EMBL" id="CAF3598591.1"/>
    </source>
</evidence>
<dbReference type="AlphaFoldDB" id="A0A813TR63"/>
<dbReference type="GO" id="GO:0008093">
    <property type="term" value="F:cytoskeletal anchor activity"/>
    <property type="evidence" value="ECO:0007669"/>
    <property type="project" value="InterPro"/>
</dbReference>
<dbReference type="Proteomes" id="UP000682733">
    <property type="component" value="Unassembled WGS sequence"/>
</dbReference>
<evidence type="ECO:0000256" key="2">
    <source>
        <dbReference type="ARBA" id="ARBA00023054"/>
    </source>
</evidence>
<dbReference type="InterPro" id="IPR018477">
    <property type="entry name" value="BICD"/>
</dbReference>
<sequence length="801" mass="91410">MSSASDSMMPSNPAEISAELFRLQSELETAQTNNQQAAALGLAVMEERKQIQLQYQELESEHEIMKSELETLKLKLKNFQVNKREETLKGVSNEETLLHEKQMREDHLLKEISKIENELRLTKQDNQRINNEYEKLLLNIQELSEKNHQLDDHKIKLKHELKDSKAHEQRLLDANTELEDDNIGLQQQAAKLRENLIDYDGMKHENKRLQEEVDDLHSQIDELVSLRRIAEKQLEDIHSSLREEREQKHLYKKQLEHKIQQESRRNLDTLAAGLRMGVSNGRSQDNIDLNGSDVDVDDEDDNIDSTTSEYVRIENDIINEEQPVGNLFNEVHGNEIKKLELECNQLLETKTRIEQELSDISDKAKLLTKKIYYLSQNIQQQQNMNKTDYEQDENDAKSMLNNAMAYFDNIEKVLNKHNSDHDSLKKKSDEQEHNISKLKQDLNVMMKQCNDIQAMLNKTHDDMICVSEELDSLNQQLCTANALPIEDNAIKQLIRSHKSDSINNNKIIDPFICQKLLETINEQMKQLKQTIDKTSGMKQIAQPAIINGDSTQTTSLIPTATTTVVTNELPNDTRELQDQIIKLRSLLTTKREQIATLRTVLKANKQTAEVALANLKSKYENEKLIVTETMSKLRNELKSLKEDAATFASLRAMFAARCDEYVTQLDELQRQVHAAEEEKKTLNSLLRMAIQQKLALTQKLEDLEMDNERAHNSVRRSNGTHSHHLSHSSSTTTPTLPLSPPSSAVSTPILGSSSMINTNSLNNGNSSLLNGGTTETRTGRGGGRFIPPRVSFLILSPANLL</sequence>
<dbReference type="Proteomes" id="UP000663829">
    <property type="component" value="Unassembled WGS sequence"/>
</dbReference>
<feature type="coiled-coil region" evidence="3">
    <location>
        <begin position="329"/>
        <end position="370"/>
    </location>
</feature>
<evidence type="ECO:0000313" key="9">
    <source>
        <dbReference type="Proteomes" id="UP000663829"/>
    </source>
</evidence>
<dbReference type="PANTHER" id="PTHR31233:SF6">
    <property type="entry name" value="PROTEIN BICAUDAL D"/>
    <property type="match status" value="1"/>
</dbReference>
<evidence type="ECO:0000313" key="8">
    <source>
        <dbReference type="EMBL" id="CAF3762079.1"/>
    </source>
</evidence>
<dbReference type="GO" id="GO:0005829">
    <property type="term" value="C:cytosol"/>
    <property type="evidence" value="ECO:0007669"/>
    <property type="project" value="TreeGrafter"/>
</dbReference>
<accession>A0A813TR63</accession>
<evidence type="ECO:0000256" key="3">
    <source>
        <dbReference type="SAM" id="Coils"/>
    </source>
</evidence>
<reference evidence="5" key="1">
    <citation type="submission" date="2021-02" db="EMBL/GenBank/DDBJ databases">
        <authorList>
            <person name="Nowell W R."/>
        </authorList>
    </citation>
    <scope>NUCLEOTIDE SEQUENCE</scope>
</reference>
<evidence type="ECO:0000256" key="1">
    <source>
        <dbReference type="ARBA" id="ARBA00010061"/>
    </source>
</evidence>
<name>A0A813TR63_9BILA</name>
<dbReference type="GO" id="GO:0070840">
    <property type="term" value="F:dynein complex binding"/>
    <property type="evidence" value="ECO:0007669"/>
    <property type="project" value="InterPro"/>
</dbReference>
<dbReference type="OrthoDB" id="10069295at2759"/>
<evidence type="ECO:0000313" key="6">
    <source>
        <dbReference type="EMBL" id="CAF0992053.1"/>
    </source>
</evidence>
<dbReference type="Proteomes" id="UP000681722">
    <property type="component" value="Unassembled WGS sequence"/>
</dbReference>
<dbReference type="EMBL" id="CAJNOK010006053">
    <property type="protein sequence ID" value="CAF0992053.1"/>
    <property type="molecule type" value="Genomic_DNA"/>
</dbReference>
<dbReference type="GO" id="GO:0005794">
    <property type="term" value="C:Golgi apparatus"/>
    <property type="evidence" value="ECO:0007669"/>
    <property type="project" value="TreeGrafter"/>
</dbReference>
<feature type="compositionally biased region" description="Low complexity" evidence="4">
    <location>
        <begin position="757"/>
        <end position="776"/>
    </location>
</feature>
<feature type="coiled-coil region" evidence="3">
    <location>
        <begin position="20"/>
        <end position="261"/>
    </location>
</feature>
<dbReference type="PANTHER" id="PTHR31233">
    <property type="entry name" value="BICAUDAL D FAMILY MEMBER"/>
    <property type="match status" value="1"/>
</dbReference>
<dbReference type="EMBL" id="CAJNOQ010000539">
    <property type="protein sequence ID" value="CAF0812771.1"/>
    <property type="molecule type" value="Genomic_DNA"/>
</dbReference>
<keyword evidence="9" id="KW-1185">Reference proteome</keyword>
<feature type="coiled-coil region" evidence="3">
    <location>
        <begin position="407"/>
        <end position="448"/>
    </location>
</feature>
<protein>
    <recommendedName>
        <fullName evidence="10">Protein bicaudal D</fullName>
    </recommendedName>
</protein>
<dbReference type="GO" id="GO:0034452">
    <property type="term" value="F:dynactin binding"/>
    <property type="evidence" value="ECO:0007669"/>
    <property type="project" value="TreeGrafter"/>
</dbReference>
<feature type="compositionally biased region" description="Low complexity" evidence="4">
    <location>
        <begin position="727"/>
        <end position="736"/>
    </location>
</feature>
<evidence type="ECO:0008006" key="10">
    <source>
        <dbReference type="Google" id="ProtNLM"/>
    </source>
</evidence>
<dbReference type="GO" id="GO:0072393">
    <property type="term" value="P:microtubule anchoring at microtubule organizing center"/>
    <property type="evidence" value="ECO:0007669"/>
    <property type="project" value="TreeGrafter"/>
</dbReference>
<dbReference type="Pfam" id="PF09730">
    <property type="entry name" value="BicD"/>
    <property type="match status" value="2"/>
</dbReference>
<feature type="compositionally biased region" description="Polar residues" evidence="4">
    <location>
        <begin position="744"/>
        <end position="756"/>
    </location>
</feature>
<organism evidence="5 9">
    <name type="scientific">Didymodactylos carnosus</name>
    <dbReference type="NCBI Taxonomy" id="1234261"/>
    <lineage>
        <taxon>Eukaryota</taxon>
        <taxon>Metazoa</taxon>
        <taxon>Spiralia</taxon>
        <taxon>Gnathifera</taxon>
        <taxon>Rotifera</taxon>
        <taxon>Eurotatoria</taxon>
        <taxon>Bdelloidea</taxon>
        <taxon>Philodinida</taxon>
        <taxon>Philodinidae</taxon>
        <taxon>Didymodactylos</taxon>
    </lineage>
</organism>
<comment type="similarity">
    <text evidence="1">Belongs to the BicD family.</text>
</comment>
<feature type="compositionally biased region" description="Acidic residues" evidence="4">
    <location>
        <begin position="294"/>
        <end position="303"/>
    </location>
</feature>
<feature type="region of interest" description="Disordered" evidence="4">
    <location>
        <begin position="282"/>
        <end position="303"/>
    </location>
</feature>
<feature type="region of interest" description="Disordered" evidence="4">
    <location>
        <begin position="710"/>
        <end position="786"/>
    </location>
</feature>
<evidence type="ECO:0000313" key="5">
    <source>
        <dbReference type="EMBL" id="CAF0812771.1"/>
    </source>
</evidence>
<dbReference type="GO" id="GO:0070507">
    <property type="term" value="P:regulation of microtubule cytoskeleton organization"/>
    <property type="evidence" value="ECO:0007669"/>
    <property type="project" value="TreeGrafter"/>
</dbReference>
<keyword evidence="2 3" id="KW-0175">Coiled coil</keyword>
<dbReference type="EMBL" id="CAJOBA010006061">
    <property type="protein sequence ID" value="CAF3762079.1"/>
    <property type="molecule type" value="Genomic_DNA"/>
</dbReference>
<dbReference type="Gene3D" id="6.10.250.2470">
    <property type="match status" value="1"/>
</dbReference>